<proteinExistence type="predicted"/>
<evidence type="ECO:0000256" key="1">
    <source>
        <dbReference type="SAM" id="Phobius"/>
    </source>
</evidence>
<keyword evidence="1" id="KW-1133">Transmembrane helix</keyword>
<reference evidence="2" key="1">
    <citation type="submission" date="2023-06" db="EMBL/GenBank/DDBJ databases">
        <title>Genome-scale phylogeny and comparative genomics of the fungal order Sordariales.</title>
        <authorList>
            <consortium name="Lawrence Berkeley National Laboratory"/>
            <person name="Hensen N."/>
            <person name="Bonometti L."/>
            <person name="Westerberg I."/>
            <person name="Brannstrom I.O."/>
            <person name="Guillou S."/>
            <person name="Cros-Aarteil S."/>
            <person name="Calhoun S."/>
            <person name="Haridas S."/>
            <person name="Kuo A."/>
            <person name="Mondo S."/>
            <person name="Pangilinan J."/>
            <person name="Riley R."/>
            <person name="Labutti K."/>
            <person name="Andreopoulos B."/>
            <person name="Lipzen A."/>
            <person name="Chen C."/>
            <person name="Yanf M."/>
            <person name="Daum C."/>
            <person name="Ng V."/>
            <person name="Clum A."/>
            <person name="Steindorff A."/>
            <person name="Ohm R."/>
            <person name="Martin F."/>
            <person name="Silar P."/>
            <person name="Natvig D."/>
            <person name="Lalanne C."/>
            <person name="Gautier V."/>
            <person name="Ament-Velasquez S.L."/>
            <person name="Kruys A."/>
            <person name="Hutchinson M.I."/>
            <person name="Powell A.J."/>
            <person name="Barry K."/>
            <person name="Miller A.N."/>
            <person name="Grigoriev I.V."/>
            <person name="Debuchy R."/>
            <person name="Gladieux P."/>
            <person name="Thoren M.H."/>
            <person name="Johannesson H."/>
        </authorList>
    </citation>
    <scope>NUCLEOTIDE SEQUENCE</scope>
    <source>
        <strain evidence="2">SMH2532-1</strain>
    </source>
</reference>
<feature type="transmembrane region" description="Helical" evidence="1">
    <location>
        <begin position="63"/>
        <end position="85"/>
    </location>
</feature>
<name>A0AA39YB28_9PEZI</name>
<keyword evidence="1" id="KW-0812">Transmembrane</keyword>
<feature type="non-terminal residue" evidence="2">
    <location>
        <position position="157"/>
    </location>
</feature>
<feature type="non-terminal residue" evidence="2">
    <location>
        <position position="1"/>
    </location>
</feature>
<organism evidence="2 3">
    <name type="scientific">Cercophora newfieldiana</name>
    <dbReference type="NCBI Taxonomy" id="92897"/>
    <lineage>
        <taxon>Eukaryota</taxon>
        <taxon>Fungi</taxon>
        <taxon>Dikarya</taxon>
        <taxon>Ascomycota</taxon>
        <taxon>Pezizomycotina</taxon>
        <taxon>Sordariomycetes</taxon>
        <taxon>Sordariomycetidae</taxon>
        <taxon>Sordariales</taxon>
        <taxon>Lasiosphaeriaceae</taxon>
        <taxon>Cercophora</taxon>
    </lineage>
</organism>
<keyword evidence="3" id="KW-1185">Reference proteome</keyword>
<accession>A0AA39YB28</accession>
<protein>
    <submittedName>
        <fullName evidence="2">Uncharacterized protein</fullName>
    </submittedName>
</protein>
<comment type="caution">
    <text evidence="2">The sequence shown here is derived from an EMBL/GenBank/DDBJ whole genome shotgun (WGS) entry which is preliminary data.</text>
</comment>
<evidence type="ECO:0000313" key="2">
    <source>
        <dbReference type="EMBL" id="KAK0648670.1"/>
    </source>
</evidence>
<dbReference type="EMBL" id="JAULSV010000003">
    <property type="protein sequence ID" value="KAK0648670.1"/>
    <property type="molecule type" value="Genomic_DNA"/>
</dbReference>
<gene>
    <name evidence="2" type="ORF">B0T16DRAFT_297762</name>
</gene>
<sequence length="157" mass="17526">PFIRRESSPFLKRILIPFWILRIIILVVGIAIYALTLTALIVFTDDILTFEKDYDTQLTLTTAQAVTGVIMGLQFICLILELVCIVKRARRTLSPKFFLVANVLQSLVIVVMFALSMVGARTAGSIGISVAILIIFLVFLVYAAFIFHKYRNGKLSG</sequence>
<dbReference type="Proteomes" id="UP001174936">
    <property type="component" value="Unassembled WGS sequence"/>
</dbReference>
<keyword evidence="1" id="KW-0472">Membrane</keyword>
<feature type="transmembrane region" description="Helical" evidence="1">
    <location>
        <begin position="97"/>
        <end position="120"/>
    </location>
</feature>
<feature type="transmembrane region" description="Helical" evidence="1">
    <location>
        <begin position="20"/>
        <end position="43"/>
    </location>
</feature>
<dbReference type="AlphaFoldDB" id="A0AA39YB28"/>
<evidence type="ECO:0000313" key="3">
    <source>
        <dbReference type="Proteomes" id="UP001174936"/>
    </source>
</evidence>
<feature type="transmembrane region" description="Helical" evidence="1">
    <location>
        <begin position="126"/>
        <end position="147"/>
    </location>
</feature>